<reference evidence="1" key="1">
    <citation type="submission" date="2023-01" db="EMBL/GenBank/DDBJ databases">
        <title>Colletotrichum chrysophilum M932 genome sequence.</title>
        <authorList>
            <person name="Baroncelli R."/>
        </authorList>
    </citation>
    <scope>NUCLEOTIDE SEQUENCE</scope>
    <source>
        <strain evidence="1">M932</strain>
    </source>
</reference>
<name>A0AAD9ABN0_9PEZI</name>
<accession>A0AAD9ABN0</accession>
<keyword evidence="2" id="KW-1185">Reference proteome</keyword>
<dbReference type="AlphaFoldDB" id="A0AAD9ABN0"/>
<organism evidence="1 2">
    <name type="scientific">Colletotrichum chrysophilum</name>
    <dbReference type="NCBI Taxonomy" id="1836956"/>
    <lineage>
        <taxon>Eukaryota</taxon>
        <taxon>Fungi</taxon>
        <taxon>Dikarya</taxon>
        <taxon>Ascomycota</taxon>
        <taxon>Pezizomycotina</taxon>
        <taxon>Sordariomycetes</taxon>
        <taxon>Hypocreomycetidae</taxon>
        <taxon>Glomerellales</taxon>
        <taxon>Glomerellaceae</taxon>
        <taxon>Colletotrichum</taxon>
        <taxon>Colletotrichum gloeosporioides species complex</taxon>
    </lineage>
</organism>
<gene>
    <name evidence="1" type="ORF">CCHR01_12918</name>
</gene>
<evidence type="ECO:0000313" key="1">
    <source>
        <dbReference type="EMBL" id="KAK1844475.1"/>
    </source>
</evidence>
<protein>
    <submittedName>
        <fullName evidence="1">Uncharacterized protein</fullName>
    </submittedName>
</protein>
<dbReference type="Proteomes" id="UP001243330">
    <property type="component" value="Unassembled WGS sequence"/>
</dbReference>
<dbReference type="EMBL" id="JAQOWY010000310">
    <property type="protein sequence ID" value="KAK1844475.1"/>
    <property type="molecule type" value="Genomic_DNA"/>
</dbReference>
<comment type="caution">
    <text evidence="1">The sequence shown here is derived from an EMBL/GenBank/DDBJ whole genome shotgun (WGS) entry which is preliminary data.</text>
</comment>
<evidence type="ECO:0000313" key="2">
    <source>
        <dbReference type="Proteomes" id="UP001243330"/>
    </source>
</evidence>
<proteinExistence type="predicted"/>
<sequence length="108" mass="12570">MTASAATVKFVALPPAAESRPWPRGNLRNRAKGYYITTVISRHETYTPLNLHRKHKTNLQDGVRWYNHPTSYHVHCYDRRLHRPLHVYATENQGRASRIRPPATTDRV</sequence>